<dbReference type="Proteomes" id="UP001085076">
    <property type="component" value="Miscellaneous, Linkage group lg01"/>
</dbReference>
<reference evidence="11" key="1">
    <citation type="submission" date="2021-03" db="EMBL/GenBank/DDBJ databases">
        <authorList>
            <person name="Li Z."/>
            <person name="Yang C."/>
        </authorList>
    </citation>
    <scope>NUCLEOTIDE SEQUENCE</scope>
    <source>
        <strain evidence="11">Dzin_1.0</strain>
        <tissue evidence="11">Leaf</tissue>
    </source>
</reference>
<evidence type="ECO:0000256" key="3">
    <source>
        <dbReference type="ARBA" id="ARBA00023015"/>
    </source>
</evidence>
<dbReference type="CDD" id="cd00167">
    <property type="entry name" value="SANT"/>
    <property type="match status" value="2"/>
</dbReference>
<keyword evidence="4" id="KW-0238">DNA-binding</keyword>
<protein>
    <submittedName>
        <fullName evidence="11">Uncharacterized protein</fullName>
    </submittedName>
</protein>
<evidence type="ECO:0000256" key="1">
    <source>
        <dbReference type="ARBA" id="ARBA00004123"/>
    </source>
</evidence>
<dbReference type="SUPFAM" id="SSF46689">
    <property type="entry name" value="Homeodomain-like"/>
    <property type="match status" value="1"/>
</dbReference>
<evidence type="ECO:0000256" key="4">
    <source>
        <dbReference type="ARBA" id="ARBA00023125"/>
    </source>
</evidence>
<proteinExistence type="predicted"/>
<feature type="domain" description="HTH myb-type" evidence="10">
    <location>
        <begin position="6"/>
        <end position="62"/>
    </location>
</feature>
<evidence type="ECO:0000259" key="10">
    <source>
        <dbReference type="PROSITE" id="PS51294"/>
    </source>
</evidence>
<organism evidence="11 12">
    <name type="scientific">Dioscorea zingiberensis</name>
    <dbReference type="NCBI Taxonomy" id="325984"/>
    <lineage>
        <taxon>Eukaryota</taxon>
        <taxon>Viridiplantae</taxon>
        <taxon>Streptophyta</taxon>
        <taxon>Embryophyta</taxon>
        <taxon>Tracheophyta</taxon>
        <taxon>Spermatophyta</taxon>
        <taxon>Magnoliopsida</taxon>
        <taxon>Liliopsida</taxon>
        <taxon>Dioscoreales</taxon>
        <taxon>Dioscoreaceae</taxon>
        <taxon>Dioscorea</taxon>
    </lineage>
</organism>
<dbReference type="InterPro" id="IPR044676">
    <property type="entry name" value="EOBI/EOBII-like_plant"/>
</dbReference>
<evidence type="ECO:0000256" key="7">
    <source>
        <dbReference type="ARBA" id="ARBA00057804"/>
    </source>
</evidence>
<feature type="domain" description="Myb-like" evidence="9">
    <location>
        <begin position="63"/>
        <end position="113"/>
    </location>
</feature>
<evidence type="ECO:0000313" key="11">
    <source>
        <dbReference type="EMBL" id="KAJ0987741.1"/>
    </source>
</evidence>
<dbReference type="Pfam" id="PF00249">
    <property type="entry name" value="Myb_DNA-binding"/>
    <property type="match status" value="2"/>
</dbReference>
<evidence type="ECO:0000256" key="2">
    <source>
        <dbReference type="ARBA" id="ARBA00022737"/>
    </source>
</evidence>
<keyword evidence="12" id="KW-1185">Reference proteome</keyword>
<gene>
    <name evidence="11" type="ORF">J5N97_006097</name>
</gene>
<feature type="compositionally biased region" description="Basic residues" evidence="8">
    <location>
        <begin position="109"/>
        <end position="119"/>
    </location>
</feature>
<comment type="subcellular location">
    <subcellularLocation>
        <location evidence="1">Nucleus</location>
    </subcellularLocation>
</comment>
<feature type="domain" description="Myb-like" evidence="9">
    <location>
        <begin position="6"/>
        <end position="62"/>
    </location>
</feature>
<dbReference type="AlphaFoldDB" id="A0A9D5D9E7"/>
<name>A0A9D5D9E7_9LILI</name>
<dbReference type="OrthoDB" id="2143914at2759"/>
<evidence type="ECO:0000256" key="8">
    <source>
        <dbReference type="SAM" id="MobiDB-lite"/>
    </source>
</evidence>
<comment type="caution">
    <text evidence="11">The sequence shown here is derived from an EMBL/GenBank/DDBJ whole genome shotgun (WGS) entry which is preliminary data.</text>
</comment>
<dbReference type="PANTHER" id="PTHR45675">
    <property type="entry name" value="MYB TRANSCRIPTION FACTOR-RELATED-RELATED"/>
    <property type="match status" value="1"/>
</dbReference>
<reference evidence="11" key="2">
    <citation type="journal article" date="2022" name="Hortic Res">
        <title>The genome of Dioscorea zingiberensis sheds light on the biosynthesis, origin and evolution of the medicinally important diosgenin saponins.</title>
        <authorList>
            <person name="Li Y."/>
            <person name="Tan C."/>
            <person name="Li Z."/>
            <person name="Guo J."/>
            <person name="Li S."/>
            <person name="Chen X."/>
            <person name="Wang C."/>
            <person name="Dai X."/>
            <person name="Yang H."/>
            <person name="Song W."/>
            <person name="Hou L."/>
            <person name="Xu J."/>
            <person name="Tong Z."/>
            <person name="Xu A."/>
            <person name="Yuan X."/>
            <person name="Wang W."/>
            <person name="Yang Q."/>
            <person name="Chen L."/>
            <person name="Sun Z."/>
            <person name="Wang K."/>
            <person name="Pan B."/>
            <person name="Chen J."/>
            <person name="Bao Y."/>
            <person name="Liu F."/>
            <person name="Qi X."/>
            <person name="Gang D.R."/>
            <person name="Wen J."/>
            <person name="Li J."/>
        </authorList>
    </citation>
    <scope>NUCLEOTIDE SEQUENCE</scope>
    <source>
        <strain evidence="11">Dzin_1.0</strain>
    </source>
</reference>
<feature type="domain" description="HTH myb-type" evidence="10">
    <location>
        <begin position="63"/>
        <end position="117"/>
    </location>
</feature>
<evidence type="ECO:0000256" key="6">
    <source>
        <dbReference type="ARBA" id="ARBA00023242"/>
    </source>
</evidence>
<sequence>MVVVKEDQIRKGPWTEQEDMQLVCYVSLFGERRWDFLAKVSGLRGGGDRTGKSCRLRWVNYLHPGLKRGRMTPHEERLVLELHSRWGNRWSRIARKLPGRTDNEIKNYWRTHMRKKAQERRRNNNNNGNTITTSSTSSSTSSSFCSSSSTTSSSNLSPEKHSPGTPPLETEERRFEEMSGEEDQYQIMKKGCSLDEFWKEMATTSEPVSGLSFEDCKDEVYHDNICYPYPPILSPVCEYYSLWKVDEEELRMFPPMGGPPPTTFMSNMNYY</sequence>
<keyword evidence="2" id="KW-0677">Repeat</keyword>
<dbReference type="InterPro" id="IPR009057">
    <property type="entry name" value="Homeodomain-like_sf"/>
</dbReference>
<evidence type="ECO:0000256" key="5">
    <source>
        <dbReference type="ARBA" id="ARBA00023163"/>
    </source>
</evidence>
<dbReference type="SMART" id="SM00717">
    <property type="entry name" value="SANT"/>
    <property type="match status" value="2"/>
</dbReference>
<keyword evidence="5" id="KW-0804">Transcription</keyword>
<dbReference type="GO" id="GO:0043565">
    <property type="term" value="F:sequence-specific DNA binding"/>
    <property type="evidence" value="ECO:0007669"/>
    <property type="project" value="InterPro"/>
</dbReference>
<keyword evidence="6" id="KW-0539">Nucleus</keyword>
<dbReference type="PROSITE" id="PS50090">
    <property type="entry name" value="MYB_LIKE"/>
    <property type="match status" value="2"/>
</dbReference>
<dbReference type="GO" id="GO:0005634">
    <property type="term" value="C:nucleus"/>
    <property type="evidence" value="ECO:0007669"/>
    <property type="project" value="UniProtKB-SubCell"/>
</dbReference>
<feature type="compositionally biased region" description="Low complexity" evidence="8">
    <location>
        <begin position="124"/>
        <end position="157"/>
    </location>
</feature>
<dbReference type="PANTHER" id="PTHR45675:SF7">
    <property type="entry name" value="TRANSCRIPTION FACTOR MYB48"/>
    <property type="match status" value="1"/>
</dbReference>
<comment type="function">
    <text evidence="7">Transcription factor.</text>
</comment>
<dbReference type="PROSITE" id="PS51294">
    <property type="entry name" value="HTH_MYB"/>
    <property type="match status" value="2"/>
</dbReference>
<evidence type="ECO:0000313" key="12">
    <source>
        <dbReference type="Proteomes" id="UP001085076"/>
    </source>
</evidence>
<keyword evidence="3" id="KW-0805">Transcription regulation</keyword>
<dbReference type="FunFam" id="1.10.10.60:FF:000259">
    <property type="entry name" value="MYB transcription factor"/>
    <property type="match status" value="1"/>
</dbReference>
<dbReference type="FunFam" id="1.10.10.60:FF:000011">
    <property type="entry name" value="Myb transcription factor"/>
    <property type="match status" value="1"/>
</dbReference>
<evidence type="ECO:0000259" key="9">
    <source>
        <dbReference type="PROSITE" id="PS50090"/>
    </source>
</evidence>
<feature type="region of interest" description="Disordered" evidence="8">
    <location>
        <begin position="105"/>
        <end position="182"/>
    </location>
</feature>
<accession>A0A9D5D9E7</accession>
<dbReference type="InterPro" id="IPR017930">
    <property type="entry name" value="Myb_dom"/>
</dbReference>
<dbReference type="GO" id="GO:0003700">
    <property type="term" value="F:DNA-binding transcription factor activity"/>
    <property type="evidence" value="ECO:0007669"/>
    <property type="project" value="InterPro"/>
</dbReference>
<dbReference type="Gene3D" id="1.10.10.60">
    <property type="entry name" value="Homeodomain-like"/>
    <property type="match status" value="2"/>
</dbReference>
<dbReference type="InterPro" id="IPR001005">
    <property type="entry name" value="SANT/Myb"/>
</dbReference>
<dbReference type="EMBL" id="JAGGNH010000001">
    <property type="protein sequence ID" value="KAJ0987741.1"/>
    <property type="molecule type" value="Genomic_DNA"/>
</dbReference>